<dbReference type="CDD" id="cd03809">
    <property type="entry name" value="GT4_MtfB-like"/>
    <property type="match status" value="1"/>
</dbReference>
<feature type="domain" description="Glycosyl transferase family 1" evidence="1">
    <location>
        <begin position="360"/>
        <end position="517"/>
    </location>
</feature>
<reference evidence="2 3" key="1">
    <citation type="submission" date="2021-01" db="EMBL/GenBank/DDBJ databases">
        <title>Azospirillum sp. YIM DDC1 draft genome.</title>
        <authorList>
            <person name="Wang Y.-X."/>
        </authorList>
    </citation>
    <scope>NUCLEOTIDE SEQUENCE [LARGE SCALE GENOMIC DNA]</scope>
    <source>
        <strain evidence="2 3">YIM DDC1</strain>
    </source>
</reference>
<gene>
    <name evidence="2" type="ORF">JJL56_28665</name>
</gene>
<dbReference type="InterPro" id="IPR001296">
    <property type="entry name" value="Glyco_trans_1"/>
</dbReference>
<dbReference type="EMBL" id="JAEPIV010000031">
    <property type="protein sequence ID" value="MBK4722835.1"/>
    <property type="molecule type" value="Genomic_DNA"/>
</dbReference>
<sequence length="730" mass="82088">MTSHVDGFMEKADLQCEGYVDKVSDGVMIGWARALNSNEPLPISVYSNDTLIASGMADQYREDLERAGKGNGRYAFTISIPRSTPLEGLKVEVTGVGQIPFSFALRAALDSTMSLPIASLVQETSKSDAPFVHEQTVWIDISDFLFYLRHHKTVSGIQRVQCEIIRSILSNKWHRYKFCVTTPECVRYYQVPNNALDTLLARLDVNALVPEAEWVSYVTMIADVARLPPAEIVSGSMLFVLGAFWVFPEIPYLLTALRSKGVRIGVYIYDLIPLYYPEYCDINLIKNFIQTFSLVAQLSDLILTISRHTANEVEQYYHLTKQGAKTIRPVLLAHELRNSGSADSGPSNAANTLRVIESIDGPYVLCVCTIEVRKNHLYLFRIWRELLKKHGRSAIPKLVLVGRRGWRVDDLFAQLEATRYLDGHIKIMSGLDNSELEALYKHCMFTVFPSYNEGWGLPVGESLVYGKLCVASRATSIPEVGNQFSIYIDPDNVSDGLQTIERIIFNRELREEVESTIRSQFVPRSWNEVSATFVQEIQSYLEAAGTATALLPPGRLRCGEIVIMKRVGDLCSTEDVVRQNPENCLICTQGWYPPESWGIWGQGKSNQIAFVLEPGKAPVPERVRVYLKLTLPPWIRNTTLRISNDHGESEEYNFSDKSNYLFSFDCTPVRVAGKPPYVQLTLTLDRDFQPNPPEVRHLGIGIQAIIAVDASDPLQRLDALEKLIAATVFN</sequence>
<dbReference type="RefSeq" id="WP_200487212.1">
    <property type="nucleotide sequence ID" value="NZ_JAEPIV010000031.1"/>
</dbReference>
<keyword evidence="3" id="KW-1185">Reference proteome</keyword>
<name>A0ABS1I735_9PROT</name>
<comment type="caution">
    <text evidence="2">The sequence shown here is derived from an EMBL/GenBank/DDBJ whole genome shotgun (WGS) entry which is preliminary data.</text>
</comment>
<organism evidence="2 3">
    <name type="scientific">Azospirillum aestuarii</name>
    <dbReference type="NCBI Taxonomy" id="2802052"/>
    <lineage>
        <taxon>Bacteria</taxon>
        <taxon>Pseudomonadati</taxon>
        <taxon>Pseudomonadota</taxon>
        <taxon>Alphaproteobacteria</taxon>
        <taxon>Rhodospirillales</taxon>
        <taxon>Azospirillaceae</taxon>
        <taxon>Azospirillum</taxon>
    </lineage>
</organism>
<evidence type="ECO:0000259" key="1">
    <source>
        <dbReference type="Pfam" id="PF00534"/>
    </source>
</evidence>
<dbReference type="SUPFAM" id="SSF53756">
    <property type="entry name" value="UDP-Glycosyltransferase/glycogen phosphorylase"/>
    <property type="match status" value="1"/>
</dbReference>
<evidence type="ECO:0000313" key="3">
    <source>
        <dbReference type="Proteomes" id="UP000654452"/>
    </source>
</evidence>
<dbReference type="Proteomes" id="UP000654452">
    <property type="component" value="Unassembled WGS sequence"/>
</dbReference>
<proteinExistence type="predicted"/>
<accession>A0ABS1I735</accession>
<dbReference type="Gene3D" id="3.40.50.2000">
    <property type="entry name" value="Glycogen Phosphorylase B"/>
    <property type="match status" value="1"/>
</dbReference>
<evidence type="ECO:0000313" key="2">
    <source>
        <dbReference type="EMBL" id="MBK4722835.1"/>
    </source>
</evidence>
<dbReference type="PANTHER" id="PTHR46401:SF9">
    <property type="entry name" value="MANNOSYLTRANSFERASE A"/>
    <property type="match status" value="1"/>
</dbReference>
<protein>
    <submittedName>
        <fullName evidence="2">Glycosyltransferase family 4 protein</fullName>
    </submittedName>
</protein>
<dbReference type="PANTHER" id="PTHR46401">
    <property type="entry name" value="GLYCOSYLTRANSFERASE WBBK-RELATED"/>
    <property type="match status" value="1"/>
</dbReference>
<dbReference type="Pfam" id="PF00534">
    <property type="entry name" value="Glycos_transf_1"/>
    <property type="match status" value="1"/>
</dbReference>